<comment type="caution">
    <text evidence="3">The sequence shown here is derived from an EMBL/GenBank/DDBJ whole genome shotgun (WGS) entry which is preliminary data.</text>
</comment>
<evidence type="ECO:0000313" key="3">
    <source>
        <dbReference type="EMBL" id="MBI5249470.1"/>
    </source>
</evidence>
<accession>A0A9D6UZU4</accession>
<sequence>MATQPASSPRFPIEDPKRSRGKRFALLATRYRLVAVFCLLALVAIGLNALFVAELHTEIEKIEVLLKTNSGGNPSGDLRKEIEFLSSQKTRMTVLLAVLIACFGSIVYLFYRRVAIPLEGLTRAARRMSRGELSATVHVHPKHDFREIAQIINDMSANFQEVLLLMGTTVGNSQSAIEQIEKLLKNGNAAGCAEDLTDQIQTIRNDLELLSSVMREFEFYHTRFDGRKVVPTDRS</sequence>
<gene>
    <name evidence="3" type="ORF">HY912_08250</name>
</gene>
<dbReference type="SMART" id="SM00304">
    <property type="entry name" value="HAMP"/>
    <property type="match status" value="1"/>
</dbReference>
<dbReference type="SUPFAM" id="SSF158472">
    <property type="entry name" value="HAMP domain-like"/>
    <property type="match status" value="1"/>
</dbReference>
<keyword evidence="1" id="KW-1133">Transmembrane helix</keyword>
<feature type="transmembrane region" description="Helical" evidence="1">
    <location>
        <begin position="92"/>
        <end position="111"/>
    </location>
</feature>
<dbReference type="CDD" id="cd06225">
    <property type="entry name" value="HAMP"/>
    <property type="match status" value="1"/>
</dbReference>
<name>A0A9D6UZU4_9BACT</name>
<protein>
    <submittedName>
        <fullName evidence="3">Methyl-accepting chemotaxis protein</fullName>
    </submittedName>
</protein>
<keyword evidence="1" id="KW-0812">Transmembrane</keyword>
<keyword evidence="1" id="KW-0472">Membrane</keyword>
<dbReference type="Gene3D" id="6.10.340.10">
    <property type="match status" value="1"/>
</dbReference>
<dbReference type="Proteomes" id="UP000807825">
    <property type="component" value="Unassembled WGS sequence"/>
</dbReference>
<evidence type="ECO:0000256" key="1">
    <source>
        <dbReference type="SAM" id="Phobius"/>
    </source>
</evidence>
<dbReference type="Pfam" id="PF00672">
    <property type="entry name" value="HAMP"/>
    <property type="match status" value="1"/>
</dbReference>
<dbReference type="InterPro" id="IPR003660">
    <property type="entry name" value="HAMP_dom"/>
</dbReference>
<dbReference type="GO" id="GO:0007165">
    <property type="term" value="P:signal transduction"/>
    <property type="evidence" value="ECO:0007669"/>
    <property type="project" value="InterPro"/>
</dbReference>
<proteinExistence type="predicted"/>
<organism evidence="3 4">
    <name type="scientific">Desulfomonile tiedjei</name>
    <dbReference type="NCBI Taxonomy" id="2358"/>
    <lineage>
        <taxon>Bacteria</taxon>
        <taxon>Pseudomonadati</taxon>
        <taxon>Thermodesulfobacteriota</taxon>
        <taxon>Desulfomonilia</taxon>
        <taxon>Desulfomonilales</taxon>
        <taxon>Desulfomonilaceae</taxon>
        <taxon>Desulfomonile</taxon>
    </lineage>
</organism>
<dbReference type="PROSITE" id="PS50885">
    <property type="entry name" value="HAMP"/>
    <property type="match status" value="1"/>
</dbReference>
<feature type="domain" description="HAMP" evidence="2">
    <location>
        <begin position="112"/>
        <end position="164"/>
    </location>
</feature>
<reference evidence="3" key="1">
    <citation type="submission" date="2020-07" db="EMBL/GenBank/DDBJ databases">
        <title>Huge and variable diversity of episymbiotic CPR bacteria and DPANN archaea in groundwater ecosystems.</title>
        <authorList>
            <person name="He C.Y."/>
            <person name="Keren R."/>
            <person name="Whittaker M."/>
            <person name="Farag I.F."/>
            <person name="Doudna J."/>
            <person name="Cate J.H.D."/>
            <person name="Banfield J.F."/>
        </authorList>
    </citation>
    <scope>NUCLEOTIDE SEQUENCE</scope>
    <source>
        <strain evidence="3">NC_groundwater_1664_Pr3_B-0.1um_52_9</strain>
    </source>
</reference>
<dbReference type="AlphaFoldDB" id="A0A9D6UZU4"/>
<dbReference type="GO" id="GO:0016020">
    <property type="term" value="C:membrane"/>
    <property type="evidence" value="ECO:0007669"/>
    <property type="project" value="InterPro"/>
</dbReference>
<evidence type="ECO:0000259" key="2">
    <source>
        <dbReference type="PROSITE" id="PS50885"/>
    </source>
</evidence>
<dbReference type="EMBL" id="JACRDE010000224">
    <property type="protein sequence ID" value="MBI5249470.1"/>
    <property type="molecule type" value="Genomic_DNA"/>
</dbReference>
<feature type="transmembrane region" description="Helical" evidence="1">
    <location>
        <begin position="33"/>
        <end position="53"/>
    </location>
</feature>
<evidence type="ECO:0000313" key="4">
    <source>
        <dbReference type="Proteomes" id="UP000807825"/>
    </source>
</evidence>